<dbReference type="Gene3D" id="2.40.110.10">
    <property type="entry name" value="Butyryl-CoA Dehydrogenase, subunit A, domain 2"/>
    <property type="match status" value="1"/>
</dbReference>
<dbReference type="EMBL" id="CP000542">
    <property type="protein sequence ID" value="ABM59337.1"/>
    <property type="molecule type" value="Genomic_DNA"/>
</dbReference>
<evidence type="ECO:0000256" key="2">
    <source>
        <dbReference type="ARBA" id="ARBA00009347"/>
    </source>
</evidence>
<evidence type="ECO:0000256" key="6">
    <source>
        <dbReference type="ARBA" id="ARBA00052938"/>
    </source>
</evidence>
<dbReference type="STRING" id="391735.Veis_3620"/>
<reference evidence="14" key="1">
    <citation type="submission" date="2006-12" db="EMBL/GenBank/DDBJ databases">
        <title>Complete sequence of chromosome 1 of Verminephrobacter eiseniae EF01-2.</title>
        <authorList>
            <person name="Copeland A."/>
            <person name="Lucas S."/>
            <person name="Lapidus A."/>
            <person name="Barry K."/>
            <person name="Detter J.C."/>
            <person name="Glavina del Rio T."/>
            <person name="Dalin E."/>
            <person name="Tice H."/>
            <person name="Pitluck S."/>
            <person name="Chertkov O."/>
            <person name="Brettin T."/>
            <person name="Bruce D."/>
            <person name="Han C."/>
            <person name="Tapia R."/>
            <person name="Gilna P."/>
            <person name="Schmutz J."/>
            <person name="Larimer F."/>
            <person name="Land M."/>
            <person name="Hauser L."/>
            <person name="Kyrpides N."/>
            <person name="Kim E."/>
            <person name="Stahl D."/>
            <person name="Richardson P."/>
        </authorList>
    </citation>
    <scope>NUCLEOTIDE SEQUENCE [LARGE SCALE GENOMIC DNA]</scope>
    <source>
        <strain evidence="14">EF01-2</strain>
    </source>
</reference>
<evidence type="ECO:0000256" key="8">
    <source>
        <dbReference type="ARBA" id="ARBA00068311"/>
    </source>
</evidence>
<dbReference type="KEGG" id="vei:Veis_3620"/>
<dbReference type="NCBIfam" id="NF042439">
    <property type="entry name" value="SulpropCoADesulf"/>
    <property type="match status" value="1"/>
</dbReference>
<dbReference type="PROSITE" id="PS00073">
    <property type="entry name" value="ACYL_COA_DH_2"/>
    <property type="match status" value="1"/>
</dbReference>
<dbReference type="HOGENOM" id="CLU_018204_0_2_4"/>
<gene>
    <name evidence="13" type="ordered locus">Veis_3620</name>
</gene>
<comment type="cofactor">
    <cofactor evidence="1">
        <name>FAD</name>
        <dbReference type="ChEBI" id="CHEBI:57692"/>
    </cofactor>
</comment>
<evidence type="ECO:0000256" key="7">
    <source>
        <dbReference type="ARBA" id="ARBA00066461"/>
    </source>
</evidence>
<dbReference type="InterPro" id="IPR006091">
    <property type="entry name" value="Acyl-CoA_Oxase/DH_mid-dom"/>
</dbReference>
<evidence type="ECO:0000256" key="1">
    <source>
        <dbReference type="ARBA" id="ARBA00001974"/>
    </source>
</evidence>
<dbReference type="PANTHER" id="PTHR43884">
    <property type="entry name" value="ACYL-COA DEHYDROGENASE"/>
    <property type="match status" value="1"/>
</dbReference>
<feature type="domain" description="Acyl-CoA dehydrogenase/oxidase C-terminal" evidence="10">
    <location>
        <begin position="231"/>
        <end position="378"/>
    </location>
</feature>
<evidence type="ECO:0000256" key="5">
    <source>
        <dbReference type="ARBA" id="ARBA00022827"/>
    </source>
</evidence>
<dbReference type="Pfam" id="PF02771">
    <property type="entry name" value="Acyl-CoA_dh_N"/>
    <property type="match status" value="1"/>
</dbReference>
<comment type="similarity">
    <text evidence="2">Belongs to the acyl-CoA dehydrogenase family.</text>
</comment>
<protein>
    <recommendedName>
        <fullName evidence="8">3-sulfinopropanoyl-CoA desulfinase</fullName>
        <ecNumber evidence="7">3.13.1.4</ecNumber>
    </recommendedName>
    <alternativeName>
        <fullName evidence="9">3-sulfinopropionyl coenzyme A desulfinase</fullName>
    </alternativeName>
</protein>
<dbReference type="Proteomes" id="UP000000374">
    <property type="component" value="Chromosome"/>
</dbReference>
<dbReference type="GeneID" id="76462019"/>
<dbReference type="OrthoDB" id="9770681at2"/>
<dbReference type="InterPro" id="IPR037069">
    <property type="entry name" value="AcylCoA_DH/ox_N_sf"/>
</dbReference>
<dbReference type="InterPro" id="IPR013786">
    <property type="entry name" value="AcylCoA_DH/ox_N"/>
</dbReference>
<evidence type="ECO:0000256" key="4">
    <source>
        <dbReference type="ARBA" id="ARBA00022801"/>
    </source>
</evidence>
<dbReference type="GO" id="GO:0016787">
    <property type="term" value="F:hydrolase activity"/>
    <property type="evidence" value="ECO:0007669"/>
    <property type="project" value="UniProtKB-KW"/>
</dbReference>
<dbReference type="PIRSF" id="PIRSF016578">
    <property type="entry name" value="HsaA"/>
    <property type="match status" value="1"/>
</dbReference>
<dbReference type="InterPro" id="IPR050032">
    <property type="entry name" value="AcdA"/>
</dbReference>
<keyword evidence="14" id="KW-1185">Reference proteome</keyword>
<evidence type="ECO:0000313" key="13">
    <source>
        <dbReference type="EMBL" id="ABM59337.1"/>
    </source>
</evidence>
<keyword evidence="4" id="KW-0378">Hydrolase</keyword>
<dbReference type="AlphaFoldDB" id="A1WNY0"/>
<organism evidence="13 14">
    <name type="scientific">Verminephrobacter eiseniae (strain EF01-2)</name>
    <dbReference type="NCBI Taxonomy" id="391735"/>
    <lineage>
        <taxon>Bacteria</taxon>
        <taxon>Pseudomonadati</taxon>
        <taxon>Pseudomonadota</taxon>
        <taxon>Betaproteobacteria</taxon>
        <taxon>Burkholderiales</taxon>
        <taxon>Comamonadaceae</taxon>
        <taxon>Verminephrobacter</taxon>
    </lineage>
</organism>
<feature type="domain" description="Acyl-CoA dehydrogenase/oxidase N-terminal" evidence="12">
    <location>
        <begin position="5"/>
        <end position="107"/>
    </location>
</feature>
<dbReference type="SUPFAM" id="SSF56645">
    <property type="entry name" value="Acyl-CoA dehydrogenase NM domain-like"/>
    <property type="match status" value="1"/>
</dbReference>
<dbReference type="InterPro" id="IPR006089">
    <property type="entry name" value="Acyl-CoA_DH_CS"/>
</dbReference>
<dbReference type="eggNOG" id="COG1960">
    <property type="taxonomic scope" value="Bacteria"/>
</dbReference>
<evidence type="ECO:0000259" key="12">
    <source>
        <dbReference type="Pfam" id="PF02771"/>
    </source>
</evidence>
<evidence type="ECO:0000256" key="3">
    <source>
        <dbReference type="ARBA" id="ARBA00022630"/>
    </source>
</evidence>
<dbReference type="SUPFAM" id="SSF47203">
    <property type="entry name" value="Acyl-CoA dehydrogenase C-terminal domain-like"/>
    <property type="match status" value="1"/>
</dbReference>
<dbReference type="RefSeq" id="WP_011811328.1">
    <property type="nucleotide sequence ID" value="NC_008786.1"/>
</dbReference>
<dbReference type="EC" id="3.13.1.4" evidence="7"/>
<comment type="catalytic activity">
    <reaction evidence="6">
        <text>3-sulfinopropanoyl-CoA + H2O = propanoyl-CoA + sulfite + H(+)</text>
        <dbReference type="Rhea" id="RHEA:41624"/>
        <dbReference type="ChEBI" id="CHEBI:15377"/>
        <dbReference type="ChEBI" id="CHEBI:15378"/>
        <dbReference type="ChEBI" id="CHEBI:17359"/>
        <dbReference type="ChEBI" id="CHEBI:57392"/>
        <dbReference type="ChEBI" id="CHEBI:78349"/>
        <dbReference type="EC" id="3.13.1.4"/>
    </reaction>
    <physiologicalReaction direction="left-to-right" evidence="6">
        <dbReference type="Rhea" id="RHEA:41625"/>
    </physiologicalReaction>
</comment>
<evidence type="ECO:0000259" key="11">
    <source>
        <dbReference type="Pfam" id="PF02770"/>
    </source>
</evidence>
<dbReference type="PANTHER" id="PTHR43884:SF12">
    <property type="entry name" value="ISOVALERYL-COA DEHYDROGENASE, MITOCHONDRIAL-RELATED"/>
    <property type="match status" value="1"/>
</dbReference>
<dbReference type="Gene3D" id="1.20.140.10">
    <property type="entry name" value="Butyryl-CoA Dehydrogenase, subunit A, domain 3"/>
    <property type="match status" value="1"/>
</dbReference>
<proteinExistence type="inferred from homology"/>
<dbReference type="Pfam" id="PF00441">
    <property type="entry name" value="Acyl-CoA_dh_1"/>
    <property type="match status" value="1"/>
</dbReference>
<dbReference type="InterPro" id="IPR046373">
    <property type="entry name" value="Acyl-CoA_Oxase/DH_mid-dom_sf"/>
</dbReference>
<dbReference type="InterPro" id="IPR009100">
    <property type="entry name" value="AcylCoA_DH/oxidase_NM_dom_sf"/>
</dbReference>
<keyword evidence="3" id="KW-0285">Flavoprotein</keyword>
<name>A1WNY0_VEREI</name>
<evidence type="ECO:0000313" key="14">
    <source>
        <dbReference type="Proteomes" id="UP000000374"/>
    </source>
</evidence>
<accession>A1WNY0</accession>
<dbReference type="GO" id="GO:0003995">
    <property type="term" value="F:acyl-CoA dehydrogenase activity"/>
    <property type="evidence" value="ECO:0007669"/>
    <property type="project" value="InterPro"/>
</dbReference>
<evidence type="ECO:0000256" key="9">
    <source>
        <dbReference type="ARBA" id="ARBA00075603"/>
    </source>
</evidence>
<dbReference type="FunFam" id="1.20.140.10:FF:000004">
    <property type="entry name" value="Acyl-CoA dehydrogenase FadE25"/>
    <property type="match status" value="1"/>
</dbReference>
<feature type="domain" description="Acyl-CoA oxidase/dehydrogenase middle" evidence="11">
    <location>
        <begin position="120"/>
        <end position="215"/>
    </location>
</feature>
<keyword evidence="5" id="KW-0274">FAD</keyword>
<dbReference type="InterPro" id="IPR009075">
    <property type="entry name" value="AcylCo_DH/oxidase_C"/>
</dbReference>
<evidence type="ECO:0000259" key="10">
    <source>
        <dbReference type="Pfam" id="PF00441"/>
    </source>
</evidence>
<dbReference type="GO" id="GO:0050660">
    <property type="term" value="F:flavin adenine dinucleotide binding"/>
    <property type="evidence" value="ECO:0007669"/>
    <property type="project" value="InterPro"/>
</dbReference>
<dbReference type="InterPro" id="IPR036250">
    <property type="entry name" value="AcylCo_DH-like_C"/>
</dbReference>
<sequence>MSNLSPEQRTLQRHARALAQDAMLPRAAEVDRTEAYPWHTVQALRGHGFMGMTMPVEYGGKGASYLDAVIAIEEFAKVCAASGRIMVESNMGAIGAIMKYGSDAQKRLAAALVLDGDKPAICITEPEAGSAATDMRTTATRRGDSYILDGAKHWITGAGVSRLHFVFARVIEDGVDRGIGGFIVVGPDVPGMSIRRLFAMGIRGVPEGHIGFDRVEVPAAMRVCPPGGVERGFAGLMNAYNAQRVGAATVGLGIAQGAFELAVAYAKERQQFGRPIGEFQGVQWMLADMSVQLEAARALIYRAATSGDEFPDMQAAAQAKVFAADTAIAVTNDALQIHGSAGYGRDRPLERMVRDARMFTISGGTAQVLRTQVASRILGEKLPQTRDGYVRQPFGQR</sequence>
<dbReference type="Gene3D" id="1.10.540.10">
    <property type="entry name" value="Acyl-CoA dehydrogenase/oxidase, N-terminal domain"/>
    <property type="match status" value="1"/>
</dbReference>
<dbReference type="Pfam" id="PF02770">
    <property type="entry name" value="Acyl-CoA_dh_M"/>
    <property type="match status" value="1"/>
</dbReference>